<dbReference type="CDD" id="cd00593">
    <property type="entry name" value="RIBOc"/>
    <property type="match status" value="1"/>
</dbReference>
<feature type="domain" description="DRBM" evidence="9">
    <location>
        <begin position="324"/>
        <end position="393"/>
    </location>
</feature>
<dbReference type="EC" id="3.1.26.3" evidence="8"/>
<dbReference type="Pfam" id="PF18731">
    <property type="entry name" value="HEPN_Swt1"/>
    <property type="match status" value="1"/>
</dbReference>
<evidence type="ECO:0000259" key="9">
    <source>
        <dbReference type="PROSITE" id="PS50137"/>
    </source>
</evidence>
<dbReference type="SMART" id="SM00358">
    <property type="entry name" value="DSRM"/>
    <property type="match status" value="1"/>
</dbReference>
<dbReference type="Pfam" id="PF14622">
    <property type="entry name" value="Ribonucleas_3_3"/>
    <property type="match status" value="1"/>
</dbReference>
<dbReference type="PROSITE" id="PS50137">
    <property type="entry name" value="DS_RBD"/>
    <property type="match status" value="1"/>
</dbReference>
<keyword evidence="8" id="KW-0460">Magnesium</keyword>
<dbReference type="InterPro" id="IPR011907">
    <property type="entry name" value="RNase_III"/>
</dbReference>
<comment type="catalytic activity">
    <reaction evidence="1 8">
        <text>Endonucleolytic cleavage to 5'-phosphomonoester.</text>
        <dbReference type="EC" id="3.1.26.3"/>
    </reaction>
</comment>
<dbReference type="EMBL" id="JADEWU010000004">
    <property type="protein sequence ID" value="MBE9142265.1"/>
    <property type="molecule type" value="Genomic_DNA"/>
</dbReference>
<keyword evidence="6 8" id="KW-0378">Hydrolase</keyword>
<evidence type="ECO:0000313" key="12">
    <source>
        <dbReference type="Proteomes" id="UP000640725"/>
    </source>
</evidence>
<dbReference type="SUPFAM" id="SSF54768">
    <property type="entry name" value="dsRNA-binding domain-like"/>
    <property type="match status" value="1"/>
</dbReference>
<keyword evidence="12" id="KW-1185">Reference proteome</keyword>
<comment type="subunit">
    <text evidence="8">Homodimer.</text>
</comment>
<keyword evidence="8" id="KW-0819">tRNA processing</keyword>
<keyword evidence="8" id="KW-0963">Cytoplasm</keyword>
<keyword evidence="8" id="KW-0699">rRNA-binding</keyword>
<feature type="active site" evidence="8">
    <location>
        <position position="283"/>
    </location>
</feature>
<keyword evidence="8" id="KW-0479">Metal-binding</keyword>
<evidence type="ECO:0000256" key="8">
    <source>
        <dbReference type="HAMAP-Rule" id="MF_00104"/>
    </source>
</evidence>
<dbReference type="SMART" id="SM00535">
    <property type="entry name" value="RIBOc"/>
    <property type="match status" value="1"/>
</dbReference>
<dbReference type="InterPro" id="IPR014720">
    <property type="entry name" value="dsRBD_dom"/>
</dbReference>
<comment type="similarity">
    <text evidence="2">Belongs to the ribonuclease III family.</text>
</comment>
<name>A0ABR9U738_9CYAN</name>
<comment type="caution">
    <text evidence="11">The sequence shown here is derived from an EMBL/GenBank/DDBJ whole genome shotgun (WGS) entry which is preliminary data.</text>
</comment>
<feature type="binding site" evidence="8">
    <location>
        <position position="283"/>
    </location>
    <ligand>
        <name>Mg(2+)</name>
        <dbReference type="ChEBI" id="CHEBI:18420"/>
    </ligand>
</feature>
<feature type="binding site" evidence="8">
    <location>
        <position position="280"/>
    </location>
    <ligand>
        <name>Mg(2+)</name>
        <dbReference type="ChEBI" id="CHEBI:18420"/>
    </ligand>
</feature>
<feature type="active site" evidence="8">
    <location>
        <position position="211"/>
    </location>
</feature>
<evidence type="ECO:0000313" key="11">
    <source>
        <dbReference type="EMBL" id="MBE9142265.1"/>
    </source>
</evidence>
<evidence type="ECO:0000256" key="3">
    <source>
        <dbReference type="ARBA" id="ARBA00022664"/>
    </source>
</evidence>
<reference evidence="11 12" key="1">
    <citation type="submission" date="2020-10" db="EMBL/GenBank/DDBJ databases">
        <authorList>
            <person name="Castelo-Branco R."/>
            <person name="Eusebio N."/>
            <person name="Adriana R."/>
            <person name="Vieira A."/>
            <person name="Brugerolle De Fraissinette N."/>
            <person name="Rezende De Castro R."/>
            <person name="Schneider M.P."/>
            <person name="Vasconcelos V."/>
            <person name="Leao P.N."/>
        </authorList>
    </citation>
    <scope>NUCLEOTIDE SEQUENCE [LARGE SCALE GENOMIC DNA]</scope>
    <source>
        <strain evidence="11 12">LEGE 06226</strain>
    </source>
</reference>
<evidence type="ECO:0000256" key="4">
    <source>
        <dbReference type="ARBA" id="ARBA00022722"/>
    </source>
</evidence>
<evidence type="ECO:0000256" key="1">
    <source>
        <dbReference type="ARBA" id="ARBA00000109"/>
    </source>
</evidence>
<dbReference type="Gene3D" id="1.10.1520.10">
    <property type="entry name" value="Ribonuclease III domain"/>
    <property type="match status" value="1"/>
</dbReference>
<dbReference type="InterPro" id="IPR041650">
    <property type="entry name" value="HEPN_Swt1"/>
</dbReference>
<keyword evidence="5 8" id="KW-0255">Endonuclease</keyword>
<organism evidence="11 12">
    <name type="scientific">Planktothrix mougeotii LEGE 06226</name>
    <dbReference type="NCBI Taxonomy" id="1828728"/>
    <lineage>
        <taxon>Bacteria</taxon>
        <taxon>Bacillati</taxon>
        <taxon>Cyanobacteriota</taxon>
        <taxon>Cyanophyceae</taxon>
        <taxon>Oscillatoriophycideae</taxon>
        <taxon>Oscillatoriales</taxon>
        <taxon>Microcoleaceae</taxon>
        <taxon>Planktothrix</taxon>
    </lineage>
</organism>
<evidence type="ECO:0000256" key="6">
    <source>
        <dbReference type="ARBA" id="ARBA00022801"/>
    </source>
</evidence>
<dbReference type="CDD" id="cd10845">
    <property type="entry name" value="DSRM_RNAse_III_family"/>
    <property type="match status" value="1"/>
</dbReference>
<evidence type="ECO:0000256" key="7">
    <source>
        <dbReference type="ARBA" id="ARBA00022884"/>
    </source>
</evidence>
<dbReference type="RefSeq" id="WP_193867957.1">
    <property type="nucleotide sequence ID" value="NZ_JADEWU010000004.1"/>
</dbReference>
<dbReference type="Pfam" id="PF00035">
    <property type="entry name" value="dsrm"/>
    <property type="match status" value="1"/>
</dbReference>
<dbReference type="SUPFAM" id="SSF69065">
    <property type="entry name" value="RNase III domain-like"/>
    <property type="match status" value="1"/>
</dbReference>
<evidence type="ECO:0000256" key="5">
    <source>
        <dbReference type="ARBA" id="ARBA00022759"/>
    </source>
</evidence>
<gene>
    <name evidence="8 11" type="primary">rnc</name>
    <name evidence="11" type="ORF">IQ236_03400</name>
</gene>
<keyword evidence="4 8" id="KW-0540">Nuclease</keyword>
<dbReference type="InterPro" id="IPR000999">
    <property type="entry name" value="RNase_III_dom"/>
</dbReference>
<feature type="binding site" evidence="8">
    <location>
        <position position="207"/>
    </location>
    <ligand>
        <name>Mg(2+)</name>
        <dbReference type="ChEBI" id="CHEBI:18420"/>
    </ligand>
</feature>
<dbReference type="Proteomes" id="UP000640725">
    <property type="component" value="Unassembled WGS sequence"/>
</dbReference>
<keyword evidence="7 8" id="KW-0694">RNA-binding</keyword>
<feature type="domain" description="RNase III" evidence="10">
    <location>
        <begin position="160"/>
        <end position="294"/>
    </location>
</feature>
<comment type="subcellular location">
    <subcellularLocation>
        <location evidence="8">Cytoplasm</location>
    </subcellularLocation>
</comment>
<evidence type="ECO:0000259" key="10">
    <source>
        <dbReference type="PROSITE" id="PS50142"/>
    </source>
</evidence>
<dbReference type="HAMAP" id="MF_00104">
    <property type="entry name" value="RNase_III"/>
    <property type="match status" value="1"/>
</dbReference>
<comment type="function">
    <text evidence="8">Digests double-stranded RNA. Involved in the processing of primary rRNA transcript to yield the immediate precursors to the large and small rRNAs (23S and 16S). Processes some mRNAs, and tRNAs when they are encoded in the rRNA operon. Processes pre-crRNA and tracrRNA of type II CRISPR loci if present in the organism.</text>
</comment>
<dbReference type="Gene3D" id="3.30.160.20">
    <property type="match status" value="1"/>
</dbReference>
<comment type="cofactor">
    <cofactor evidence="8">
        <name>Mg(2+)</name>
        <dbReference type="ChEBI" id="CHEBI:18420"/>
    </cofactor>
</comment>
<protein>
    <recommendedName>
        <fullName evidence="8">Ribonuclease 3</fullName>
        <ecNumber evidence="8">3.1.26.3</ecNumber>
    </recommendedName>
    <alternativeName>
        <fullName evidence="8">Ribonuclease III</fullName>
        <shortName evidence="8">RNase III</shortName>
    </alternativeName>
</protein>
<dbReference type="PANTHER" id="PTHR11207">
    <property type="entry name" value="RIBONUCLEASE III"/>
    <property type="match status" value="1"/>
</dbReference>
<accession>A0ABR9U738</accession>
<dbReference type="InterPro" id="IPR036389">
    <property type="entry name" value="RNase_III_sf"/>
</dbReference>
<keyword evidence="3 8" id="KW-0507">mRNA processing</keyword>
<dbReference type="GO" id="GO:0004525">
    <property type="term" value="F:ribonuclease III activity"/>
    <property type="evidence" value="ECO:0007669"/>
    <property type="project" value="UniProtKB-EC"/>
</dbReference>
<sequence length="396" mass="45354">MKLSNNERIGQCLTLLSQVLSPYIEEKMRSIYGNAWFSQVKLCISNKSNSNRSDEEILQDISVLLSVINQRWDKVFKIYLSPERGLVNELIEVRNKWAHNNSSTCFSADDTFRALDSIHRLLVKIDAEQEKQVDVHKQIVLKLLIQEKSHSTQSNISQGDQKIREELKELLDIIPFQDPKLLFRALTHRSYMFENPTRTEGDNEQLEFLGDSVLQFLAGDFVYEKYLGEAEGILTQKREKIVSNEALAIVAQDLNLGKWMKLGKGEELTGGRTNPSLLSNTLEAVIGAYYKDSGIEAVWEWLKPMLEQLETIKIEPNSSKILPDAKNRFQEWAIIQHRQNPEYILIEESGSDHNRVFCVEVLVNGRVYGYGKAKNKKEAEKQAANVALQKLGLIDR</sequence>
<proteinExistence type="inferred from homology"/>
<evidence type="ECO:0000256" key="2">
    <source>
        <dbReference type="ARBA" id="ARBA00010183"/>
    </source>
</evidence>
<dbReference type="PROSITE" id="PS50142">
    <property type="entry name" value="RNASE_3_2"/>
    <property type="match status" value="1"/>
</dbReference>
<dbReference type="NCBIfam" id="TIGR02191">
    <property type="entry name" value="RNaseIII"/>
    <property type="match status" value="1"/>
</dbReference>
<dbReference type="PANTHER" id="PTHR11207:SF0">
    <property type="entry name" value="RIBONUCLEASE 3"/>
    <property type="match status" value="1"/>
</dbReference>
<keyword evidence="8" id="KW-0698">rRNA processing</keyword>
<dbReference type="PROSITE" id="PS00517">
    <property type="entry name" value="RNASE_3_1"/>
    <property type="match status" value="1"/>
</dbReference>